<dbReference type="Gene3D" id="3.40.630.30">
    <property type="match status" value="1"/>
</dbReference>
<gene>
    <name evidence="4" type="ORF">BC6307_11825</name>
</gene>
<dbReference type="Pfam" id="PF00583">
    <property type="entry name" value="Acetyltransf_1"/>
    <property type="match status" value="1"/>
</dbReference>
<keyword evidence="1 4" id="KW-0808">Transferase</keyword>
<name>A0A223KR01_9BACI</name>
<accession>A0A223KR01</accession>
<organism evidence="4 5">
    <name type="scientific">Sutcliffiella cohnii</name>
    <dbReference type="NCBI Taxonomy" id="33932"/>
    <lineage>
        <taxon>Bacteria</taxon>
        <taxon>Bacillati</taxon>
        <taxon>Bacillota</taxon>
        <taxon>Bacilli</taxon>
        <taxon>Bacillales</taxon>
        <taxon>Bacillaceae</taxon>
        <taxon>Sutcliffiella</taxon>
    </lineage>
</organism>
<dbReference type="GO" id="GO:0016747">
    <property type="term" value="F:acyltransferase activity, transferring groups other than amino-acyl groups"/>
    <property type="evidence" value="ECO:0007669"/>
    <property type="project" value="InterPro"/>
</dbReference>
<evidence type="ECO:0000313" key="4">
    <source>
        <dbReference type="EMBL" id="AST91915.1"/>
    </source>
</evidence>
<feature type="domain" description="N-acetyltransferase" evidence="3">
    <location>
        <begin position="16"/>
        <end position="153"/>
    </location>
</feature>
<evidence type="ECO:0000313" key="5">
    <source>
        <dbReference type="Proteomes" id="UP000215224"/>
    </source>
</evidence>
<dbReference type="RefSeq" id="WP_066411039.1">
    <property type="nucleotide sequence ID" value="NZ_CP018866.1"/>
</dbReference>
<protein>
    <submittedName>
        <fullName evidence="4">GNAT family N-acetyltransferase</fullName>
    </submittedName>
</protein>
<sequence length="153" mass="17619">MFKLTKVSLDHIDSIIKLRLALLRELGEINTPNEEQLLEASTRQYLLTSLSNNEFISYTAETNGEIVGISGMVLFKRPPYLENLEGLEAYILNMYTVPKYRGRGLAKILLNQCIEECKNSGVKRIWLHASEDGEPLYRKMGFTKKQNEMELYL</sequence>
<dbReference type="AlphaFoldDB" id="A0A223KR01"/>
<reference evidence="4 5" key="1">
    <citation type="submission" date="2016-12" db="EMBL/GenBank/DDBJ databases">
        <title>The whole genome sequencing and assembly of Bacillus cohnii DSM 6307T strain.</title>
        <authorList>
            <person name="Lee Y.-J."/>
            <person name="Yi H."/>
            <person name="Bahn Y.-S."/>
            <person name="Kim J.F."/>
            <person name="Lee D.-W."/>
        </authorList>
    </citation>
    <scope>NUCLEOTIDE SEQUENCE [LARGE SCALE GENOMIC DNA]</scope>
    <source>
        <strain evidence="4 5">DSM 6307</strain>
    </source>
</reference>
<proteinExistence type="predicted"/>
<keyword evidence="5" id="KW-1185">Reference proteome</keyword>
<dbReference type="CDD" id="cd04301">
    <property type="entry name" value="NAT_SF"/>
    <property type="match status" value="1"/>
</dbReference>
<keyword evidence="2" id="KW-0012">Acyltransferase</keyword>
<dbReference type="PROSITE" id="PS51186">
    <property type="entry name" value="GNAT"/>
    <property type="match status" value="1"/>
</dbReference>
<dbReference type="STRING" id="1314751.GCA_001591425_00242"/>
<dbReference type="KEGG" id="bcoh:BC6307_11825"/>
<dbReference type="PANTHER" id="PTHR43420">
    <property type="entry name" value="ACETYLTRANSFERASE"/>
    <property type="match status" value="1"/>
</dbReference>
<dbReference type="InterPro" id="IPR000182">
    <property type="entry name" value="GNAT_dom"/>
</dbReference>
<dbReference type="SUPFAM" id="SSF55729">
    <property type="entry name" value="Acyl-CoA N-acyltransferases (Nat)"/>
    <property type="match status" value="1"/>
</dbReference>
<evidence type="ECO:0000256" key="1">
    <source>
        <dbReference type="ARBA" id="ARBA00022679"/>
    </source>
</evidence>
<dbReference type="InterPro" id="IPR050680">
    <property type="entry name" value="YpeA/RimI_acetyltransf"/>
</dbReference>
<evidence type="ECO:0000256" key="2">
    <source>
        <dbReference type="ARBA" id="ARBA00023315"/>
    </source>
</evidence>
<dbReference type="EMBL" id="CP018866">
    <property type="protein sequence ID" value="AST91915.1"/>
    <property type="molecule type" value="Genomic_DNA"/>
</dbReference>
<dbReference type="InterPro" id="IPR016181">
    <property type="entry name" value="Acyl_CoA_acyltransferase"/>
</dbReference>
<dbReference type="Proteomes" id="UP000215224">
    <property type="component" value="Chromosome"/>
</dbReference>
<evidence type="ECO:0000259" key="3">
    <source>
        <dbReference type="PROSITE" id="PS51186"/>
    </source>
</evidence>